<dbReference type="PANTHER" id="PTHR13239">
    <property type="entry name" value="PROTEIN REQUIRED FOR HYPHAL ANASTOMOSIS HAM-2"/>
    <property type="match status" value="1"/>
</dbReference>
<feature type="domain" description="Far11/STRP N-terminal" evidence="2">
    <location>
        <begin position="109"/>
        <end position="406"/>
    </location>
</feature>
<evidence type="ECO:0000313" key="4">
    <source>
        <dbReference type="EMBL" id="EEY18114.1"/>
    </source>
</evidence>
<dbReference type="STRING" id="526221.C9SGA0"/>
<feature type="compositionally biased region" description="Pro residues" evidence="1">
    <location>
        <begin position="66"/>
        <end position="80"/>
    </location>
</feature>
<protein>
    <submittedName>
        <fullName evidence="4">HAM-2</fullName>
    </submittedName>
</protein>
<dbReference type="Pfam" id="PF07923">
    <property type="entry name" value="N1221"/>
    <property type="match status" value="1"/>
</dbReference>
<dbReference type="HOGENOM" id="CLU_003184_0_0_1"/>
<dbReference type="InterPro" id="IPR040185">
    <property type="entry name" value="Far11/STRP"/>
</dbReference>
<feature type="compositionally biased region" description="Polar residues" evidence="1">
    <location>
        <begin position="654"/>
        <end position="663"/>
    </location>
</feature>
<dbReference type="InterPro" id="IPR012486">
    <property type="entry name" value="Far11/STRP_N"/>
</dbReference>
<dbReference type="SMART" id="SM01293">
    <property type="entry name" value="DUF3402"/>
    <property type="match status" value="1"/>
</dbReference>
<dbReference type="GO" id="GO:0005829">
    <property type="term" value="C:cytosol"/>
    <property type="evidence" value="ECO:0007669"/>
    <property type="project" value="TreeGrafter"/>
</dbReference>
<dbReference type="GeneID" id="9534913"/>
<evidence type="ECO:0000256" key="1">
    <source>
        <dbReference type="SAM" id="MobiDB-lite"/>
    </source>
</evidence>
<dbReference type="Pfam" id="PF11882">
    <property type="entry name" value="DUF3402"/>
    <property type="match status" value="1"/>
</dbReference>
<reference evidence="5" key="1">
    <citation type="journal article" date="2011" name="PLoS Pathog.">
        <title>Comparative genomics yields insights into niche adaptation of plant vascular wilt pathogens.</title>
        <authorList>
            <person name="Klosterman S.J."/>
            <person name="Subbarao K.V."/>
            <person name="Kang S."/>
            <person name="Veronese P."/>
            <person name="Gold S.E."/>
            <person name="Thomma B.P.H.J."/>
            <person name="Chen Z."/>
            <person name="Henrissat B."/>
            <person name="Lee Y.-H."/>
            <person name="Park J."/>
            <person name="Garcia-Pedrajas M.D."/>
            <person name="Barbara D.J."/>
            <person name="Anchieta A."/>
            <person name="de Jonge R."/>
            <person name="Santhanam P."/>
            <person name="Maruthachalam K."/>
            <person name="Atallah Z."/>
            <person name="Amyotte S.G."/>
            <person name="Paz Z."/>
            <person name="Inderbitzin P."/>
            <person name="Hayes R.J."/>
            <person name="Heiman D.I."/>
            <person name="Young S."/>
            <person name="Zeng Q."/>
            <person name="Engels R."/>
            <person name="Galagan J."/>
            <person name="Cuomo C.A."/>
            <person name="Dobinson K.F."/>
            <person name="Ma L.-J."/>
        </authorList>
    </citation>
    <scope>NUCLEOTIDE SEQUENCE [LARGE SCALE GENOMIC DNA]</scope>
    <source>
        <strain evidence="5">VaMs.102 / ATCC MYA-4576 / FGSC 10136</strain>
    </source>
</reference>
<dbReference type="GO" id="GO:0007010">
    <property type="term" value="P:cytoskeleton organization"/>
    <property type="evidence" value="ECO:0007669"/>
    <property type="project" value="TreeGrafter"/>
</dbReference>
<feature type="region of interest" description="Disordered" evidence="1">
    <location>
        <begin position="789"/>
        <end position="854"/>
    </location>
</feature>
<evidence type="ECO:0000259" key="2">
    <source>
        <dbReference type="SMART" id="SM01292"/>
    </source>
</evidence>
<feature type="domain" description="Far11/STRP C-terminal" evidence="3">
    <location>
        <begin position="512"/>
        <end position="1013"/>
    </location>
</feature>
<feature type="region of interest" description="Disordered" evidence="1">
    <location>
        <begin position="1"/>
        <end position="90"/>
    </location>
</feature>
<feature type="compositionally biased region" description="Acidic residues" evidence="1">
    <location>
        <begin position="799"/>
        <end position="812"/>
    </location>
</feature>
<dbReference type="EMBL" id="DS985217">
    <property type="protein sequence ID" value="EEY18114.1"/>
    <property type="molecule type" value="Genomic_DNA"/>
</dbReference>
<dbReference type="OrthoDB" id="18234at2759"/>
<dbReference type="InterPro" id="IPR021819">
    <property type="entry name" value="Far11/STRP_C"/>
</dbReference>
<evidence type="ECO:0000313" key="5">
    <source>
        <dbReference type="Proteomes" id="UP000008698"/>
    </source>
</evidence>
<dbReference type="PANTHER" id="PTHR13239:SF4">
    <property type="entry name" value="AT25231P"/>
    <property type="match status" value="1"/>
</dbReference>
<name>C9SGA0_VERA1</name>
<dbReference type="RefSeq" id="XP_003006270.1">
    <property type="nucleotide sequence ID" value="XM_003006224.1"/>
</dbReference>
<accession>C9SGA0</accession>
<gene>
    <name evidence="4" type="ORF">VDBG_04223</name>
</gene>
<keyword evidence="5" id="KW-1185">Reference proteome</keyword>
<dbReference type="Proteomes" id="UP000008698">
    <property type="component" value="Unassembled WGS sequence"/>
</dbReference>
<dbReference type="KEGG" id="val:VDBG_04223"/>
<feature type="region of interest" description="Disordered" evidence="1">
    <location>
        <begin position="654"/>
        <end position="712"/>
    </location>
</feature>
<sequence>MNSLWPSRPPKEDSETSSSEPKAEAANPSEQPSDTTPEQYNLLPPPPPPPVSSSRPGLVRNSSIPPEAPTAPAPPVPMPPVSNASQPPTDSLSLMQLRKIVAEFNKAEPVAYDFAYEDAGPHEEEIDEWFSYQFWQWVRLNAVQSAFESQWQSHYDMASWTDVDDDARTDFLREALDSLQASEQADRLDAARVLLYLSLGRWVDTAVPTRRTHGLKSAASPSQLDAIKSQTVFLTSLDGLRIVWQSIQDCFEAFWSEDQGFPQPGSAQDAQDELLNLMTVLYIAIQETLSDPSSLEATRSALRMCAPVRMLRHLAPEIDMYGSCPEPRLGQFHILLLLWKSILLVFGGIDEIVAAKRAVSETDKDEKSAAIISASPLDYHTFRQELTSKYPAYLPPAPAINLEAESTTILPPPSNQPPRASANGIIPVAPNTQSGGASILNQPVHIATPAPSPPPSPSIGGKGGKKQNYQTNQNFPFMYPPLDTTSNSAGGKGGAGLQDTLVGRKWKGSDIPASILEAGNLFSDRVRLSRAMRQLWDERVRFMQTGRGWQGDSDDDVNSIDLDPDIDPEEDLGLDLSDMTPEERELIASLRGVSSKRKAESEPLVDYGPHSTIDEDVKSRLLAVESFYQEMLPHLQSLVIVLLRPIFMNVSALSQPGPAQQHPSMAGRGANAGVNGGPGQARQQQEPSAPGAGAPEPPEMSPEEVDATRSREIPTKAATGTLLLLLKWLKLSHVLKFEYLTQLLLDHNYLPLVLKLFAHQDIQQAVDSKTDRIENSFFHFCNLRSSLGARDEPPAVPAPEDEDELIESEDDAAPPPIRRQRSPSAVAIPETSEEEHEPPEGQTSARPEVDELGYPVNPLPMEPITDFSRRNFLSLINYLRIMQKICKRKAHRNLLLVQYKSSNILRKSLKVPQQELRLYTLKLFKNQVPYCGRKWRQSNMRVITAVYLHVRPELRDEWLAGSDVDAEVDSALPLEQAIRSLTHWFNMRKYPEQVAGDLRSAYREKQSFFMRELEKLGMNWHDAGGDEMVNTEVSAAALMARLTICGILQGNCDDRITT</sequence>
<organism evidence="5">
    <name type="scientific">Verticillium alfalfae (strain VaMs.102 / ATCC MYA-4576 / FGSC 10136)</name>
    <name type="common">Verticillium wilt of alfalfa</name>
    <name type="synonym">Verticillium albo-atrum</name>
    <dbReference type="NCBI Taxonomy" id="526221"/>
    <lineage>
        <taxon>Eukaryota</taxon>
        <taxon>Fungi</taxon>
        <taxon>Dikarya</taxon>
        <taxon>Ascomycota</taxon>
        <taxon>Pezizomycotina</taxon>
        <taxon>Sordariomycetes</taxon>
        <taxon>Hypocreomycetidae</taxon>
        <taxon>Glomerellales</taxon>
        <taxon>Plectosphaerellaceae</taxon>
        <taxon>Verticillium</taxon>
    </lineage>
</organism>
<feature type="compositionally biased region" description="Polar residues" evidence="1">
    <location>
        <begin position="52"/>
        <end position="64"/>
    </location>
</feature>
<dbReference type="SMART" id="SM01292">
    <property type="entry name" value="N1221"/>
    <property type="match status" value="1"/>
</dbReference>
<feature type="compositionally biased region" description="Polar residues" evidence="1">
    <location>
        <begin position="28"/>
        <end position="39"/>
    </location>
</feature>
<feature type="region of interest" description="Disordered" evidence="1">
    <location>
        <begin position="449"/>
        <end position="468"/>
    </location>
</feature>
<dbReference type="eggNOG" id="KOG3680">
    <property type="taxonomic scope" value="Eukaryota"/>
</dbReference>
<dbReference type="OMA" id="KMTRAMR"/>
<dbReference type="AlphaFoldDB" id="C9SGA0"/>
<evidence type="ECO:0000259" key="3">
    <source>
        <dbReference type="SMART" id="SM01293"/>
    </source>
</evidence>
<proteinExistence type="predicted"/>